<keyword evidence="3" id="KW-1185">Reference proteome</keyword>
<proteinExistence type="predicted"/>
<feature type="region of interest" description="Disordered" evidence="1">
    <location>
        <begin position="1"/>
        <end position="30"/>
    </location>
</feature>
<accession>A0A9X1FRS5</accession>
<gene>
    <name evidence="2" type="ORF">KX928_01225</name>
</gene>
<evidence type="ECO:0000256" key="1">
    <source>
        <dbReference type="SAM" id="MobiDB-lite"/>
    </source>
</evidence>
<organism evidence="2 3">
    <name type="scientific">Roseobacter insulae</name>
    <dbReference type="NCBI Taxonomy" id="2859783"/>
    <lineage>
        <taxon>Bacteria</taxon>
        <taxon>Pseudomonadati</taxon>
        <taxon>Pseudomonadota</taxon>
        <taxon>Alphaproteobacteria</taxon>
        <taxon>Rhodobacterales</taxon>
        <taxon>Roseobacteraceae</taxon>
        <taxon>Roseobacter</taxon>
    </lineage>
</organism>
<protein>
    <submittedName>
        <fullName evidence="2">Uncharacterized protein</fullName>
    </submittedName>
</protein>
<evidence type="ECO:0000313" key="3">
    <source>
        <dbReference type="Proteomes" id="UP001138661"/>
    </source>
</evidence>
<dbReference type="AlphaFoldDB" id="A0A9X1FRS5"/>
<reference evidence="2" key="1">
    <citation type="submission" date="2021-07" db="EMBL/GenBank/DDBJ databases">
        <title>Roseobacter insulae sp. nov., isolated from a tidal flat.</title>
        <authorList>
            <person name="Park S."/>
            <person name="Yoon J.-H."/>
        </authorList>
    </citation>
    <scope>NUCLEOTIDE SEQUENCE</scope>
    <source>
        <strain evidence="2">YSTF-M11</strain>
    </source>
</reference>
<dbReference type="EMBL" id="JAHXDN010000001">
    <property type="protein sequence ID" value="MBW4706402.1"/>
    <property type="molecule type" value="Genomic_DNA"/>
</dbReference>
<dbReference type="Proteomes" id="UP001138661">
    <property type="component" value="Unassembled WGS sequence"/>
</dbReference>
<evidence type="ECO:0000313" key="2">
    <source>
        <dbReference type="EMBL" id="MBW4706402.1"/>
    </source>
</evidence>
<comment type="caution">
    <text evidence="2">The sequence shown here is derived from an EMBL/GenBank/DDBJ whole genome shotgun (WGS) entry which is preliminary data.</text>
</comment>
<name>A0A9X1FRS5_9RHOB</name>
<dbReference type="RefSeq" id="WP_219498019.1">
    <property type="nucleotide sequence ID" value="NZ_JAHXDN010000001.1"/>
</dbReference>
<sequence>MSPRHGAAPDGLPERGEPERNPPGPAMAAATPFSAAGQARLCIAIQNGVASAILR</sequence>